<feature type="transmembrane region" description="Helical" evidence="1">
    <location>
        <begin position="136"/>
        <end position="155"/>
    </location>
</feature>
<feature type="domain" description="Heparan-alpha-glucosaminide N-acetyltransferase catalytic" evidence="2">
    <location>
        <begin position="31"/>
        <end position="244"/>
    </location>
</feature>
<evidence type="ECO:0000313" key="3">
    <source>
        <dbReference type="EMBL" id="TQV87628.1"/>
    </source>
</evidence>
<keyword evidence="1" id="KW-0472">Membrane</keyword>
<evidence type="ECO:0000259" key="2">
    <source>
        <dbReference type="Pfam" id="PF07786"/>
    </source>
</evidence>
<keyword evidence="4" id="KW-1185">Reference proteome</keyword>
<name>A0A545UDU5_9GAMM</name>
<sequence>MNNVAVNNGSITKSLNKGNSINAGANQPGNRLVAIDILRGLIIVLMALDHTRDFWGAAGFSPTDLSQTSPSWFFTRWVTHLCAPLFVFLTGMSAFLYGQKVRSKRELRNFLLSRGIWLILLEITLVNISWQFGMNLMFIQVIWAIGFSMLVLAILIYLPNHWILILTVPFILLHNLFNDAEMARLFGESNWLWSVLHQRNAFRLFDTQFYLVVTYPLLPWFSVMALGYVVGHLFNKKPIERQRALLLMGVSFSLVFILLRASGGYGDPSIWQNNSDSILSWLSFLNTTKYPASLQFLLMTLGPGLVLLALLDRIERSGRTYRLFRWLKVFGAVPLFFYLLHVPIINISAHIYTYFRYGEAVNFFYGQSVWPEGYTPNLLLVYVAWCILVGLLYYPCKRFGEIKRESESRLLSYL</sequence>
<feature type="transmembrane region" description="Helical" evidence="1">
    <location>
        <begin position="332"/>
        <end position="354"/>
    </location>
</feature>
<feature type="transmembrane region" description="Helical" evidence="1">
    <location>
        <begin position="209"/>
        <end position="231"/>
    </location>
</feature>
<dbReference type="RefSeq" id="WP_142893806.1">
    <property type="nucleotide sequence ID" value="NZ_ML660164.1"/>
</dbReference>
<feature type="transmembrane region" description="Helical" evidence="1">
    <location>
        <begin position="292"/>
        <end position="311"/>
    </location>
</feature>
<dbReference type="Pfam" id="PF07786">
    <property type="entry name" value="HGSNAT_cat"/>
    <property type="match status" value="1"/>
</dbReference>
<organism evidence="3 4">
    <name type="scientific">Aliikangiella coralliicola</name>
    <dbReference type="NCBI Taxonomy" id="2592383"/>
    <lineage>
        <taxon>Bacteria</taxon>
        <taxon>Pseudomonadati</taxon>
        <taxon>Pseudomonadota</taxon>
        <taxon>Gammaproteobacteria</taxon>
        <taxon>Oceanospirillales</taxon>
        <taxon>Pleioneaceae</taxon>
        <taxon>Aliikangiella</taxon>
    </lineage>
</organism>
<gene>
    <name evidence="3" type="ORF">FLL46_12215</name>
</gene>
<accession>A0A545UDU5</accession>
<evidence type="ECO:0000256" key="1">
    <source>
        <dbReference type="SAM" id="Phobius"/>
    </source>
</evidence>
<dbReference type="PANTHER" id="PTHR40407:SF1">
    <property type="entry name" value="HEPARAN-ALPHA-GLUCOSAMINIDE N-ACETYLTRANSFERASE CATALYTIC DOMAIN-CONTAINING PROTEIN"/>
    <property type="match status" value="1"/>
</dbReference>
<comment type="caution">
    <text evidence="3">The sequence shown here is derived from an EMBL/GenBank/DDBJ whole genome shotgun (WGS) entry which is preliminary data.</text>
</comment>
<protein>
    <submittedName>
        <fullName evidence="3">DUF1624 domain-containing protein</fullName>
    </submittedName>
</protein>
<dbReference type="AlphaFoldDB" id="A0A545UDU5"/>
<dbReference type="OrthoDB" id="508112at2"/>
<keyword evidence="1" id="KW-0812">Transmembrane</keyword>
<feature type="transmembrane region" description="Helical" evidence="1">
    <location>
        <begin position="243"/>
        <end position="261"/>
    </location>
</feature>
<feature type="transmembrane region" description="Helical" evidence="1">
    <location>
        <begin position="374"/>
        <end position="394"/>
    </location>
</feature>
<reference evidence="3 4" key="1">
    <citation type="submission" date="2019-07" db="EMBL/GenBank/DDBJ databases">
        <title>Draft genome for Aliikangiella sp. M105.</title>
        <authorList>
            <person name="Wang G."/>
        </authorList>
    </citation>
    <scope>NUCLEOTIDE SEQUENCE [LARGE SCALE GENOMIC DNA]</scope>
    <source>
        <strain evidence="3 4">M105</strain>
    </source>
</reference>
<dbReference type="Proteomes" id="UP000315439">
    <property type="component" value="Unassembled WGS sequence"/>
</dbReference>
<feature type="transmembrane region" description="Helical" evidence="1">
    <location>
        <begin position="77"/>
        <end position="98"/>
    </location>
</feature>
<feature type="transmembrane region" description="Helical" evidence="1">
    <location>
        <begin position="162"/>
        <end position="177"/>
    </location>
</feature>
<dbReference type="PANTHER" id="PTHR40407">
    <property type="entry name" value="MEMBRANE PROTEIN-LIKE PROTEIN"/>
    <property type="match status" value="1"/>
</dbReference>
<dbReference type="InterPro" id="IPR012429">
    <property type="entry name" value="HGSNAT_cat"/>
</dbReference>
<evidence type="ECO:0000313" key="4">
    <source>
        <dbReference type="Proteomes" id="UP000315439"/>
    </source>
</evidence>
<feature type="transmembrane region" description="Helical" evidence="1">
    <location>
        <begin position="110"/>
        <end position="130"/>
    </location>
</feature>
<proteinExistence type="predicted"/>
<dbReference type="EMBL" id="VIKS01000007">
    <property type="protein sequence ID" value="TQV87628.1"/>
    <property type="molecule type" value="Genomic_DNA"/>
</dbReference>
<keyword evidence="1" id="KW-1133">Transmembrane helix</keyword>